<sequence length="210" mass="23111">MEALSDKQQKVLDYLGRFIDRHGYAPSMRDIAGGCGLKAAPVAQYYLDVLEKKGYISRMKGVSRSITFPLKAAGSLKLVPLLGTIAAGTPIALPENDTWSLSPEEMLEVSDDILRGRTNVFALKVRGTSMIDALVDDGDTVLLTQANTAEDGAMVAVWLQDRNEVTLKKIYREAGRIRLQPANRYMDPIFCDPGNVEIQGRVIGIIRKLD</sequence>
<dbReference type="InterPro" id="IPR036390">
    <property type="entry name" value="WH_DNA-bd_sf"/>
</dbReference>
<keyword evidence="11 12" id="KW-0742">SOS response</keyword>
<reference evidence="16 17" key="1">
    <citation type="submission" date="2024-03" db="EMBL/GenBank/DDBJ databases">
        <title>A Dehalogenimonas Isolated from Estuarine Sediments Dihaloeliminates Chlorinated Alkanes.</title>
        <authorList>
            <person name="Yang Y."/>
            <person name="Wang H."/>
        </authorList>
    </citation>
    <scope>NUCLEOTIDE SEQUENCE [LARGE SCALE GENOMIC DNA]</scope>
    <source>
        <strain evidence="16 17">W</strain>
    </source>
</reference>
<comment type="subunit">
    <text evidence="12">Homodimer.</text>
</comment>
<evidence type="ECO:0000256" key="13">
    <source>
        <dbReference type="RuleBase" id="RU003991"/>
    </source>
</evidence>
<keyword evidence="2 12" id="KW-0678">Repressor</keyword>
<dbReference type="Pfam" id="PF00717">
    <property type="entry name" value="Peptidase_S24"/>
    <property type="match status" value="1"/>
</dbReference>
<evidence type="ECO:0000256" key="5">
    <source>
        <dbReference type="ARBA" id="ARBA00022801"/>
    </source>
</evidence>
<dbReference type="PANTHER" id="PTHR33516">
    <property type="entry name" value="LEXA REPRESSOR"/>
    <property type="match status" value="1"/>
</dbReference>
<gene>
    <name evidence="12 16" type="primary">lexA</name>
    <name evidence="16" type="ORF">V8247_06820</name>
</gene>
<evidence type="ECO:0000256" key="11">
    <source>
        <dbReference type="ARBA" id="ARBA00023236"/>
    </source>
</evidence>
<dbReference type="NCBIfam" id="TIGR00498">
    <property type="entry name" value="lexA"/>
    <property type="match status" value="1"/>
</dbReference>
<evidence type="ECO:0000256" key="6">
    <source>
        <dbReference type="ARBA" id="ARBA00022813"/>
    </source>
</evidence>
<dbReference type="InterPro" id="IPR036388">
    <property type="entry name" value="WH-like_DNA-bd_sf"/>
</dbReference>
<dbReference type="Proteomes" id="UP001375370">
    <property type="component" value="Chromosome"/>
</dbReference>
<comment type="catalytic activity">
    <reaction evidence="12">
        <text>Hydrolysis of Ala-|-Gly bond in repressor LexA.</text>
        <dbReference type="EC" id="3.4.21.88"/>
    </reaction>
</comment>
<feature type="active site" description="For autocatalytic cleavage activity" evidence="12">
    <location>
        <position position="129"/>
    </location>
</feature>
<keyword evidence="5 12" id="KW-0378">Hydrolase</keyword>
<keyword evidence="17" id="KW-1185">Reference proteome</keyword>
<dbReference type="InterPro" id="IPR036286">
    <property type="entry name" value="LexA/Signal_pep-like_sf"/>
</dbReference>
<feature type="active site" description="For autocatalytic cleavage activity" evidence="12">
    <location>
        <position position="168"/>
    </location>
</feature>
<dbReference type="Gene3D" id="1.10.10.10">
    <property type="entry name" value="Winged helix-like DNA-binding domain superfamily/Winged helix DNA-binding domain"/>
    <property type="match status" value="1"/>
</dbReference>
<evidence type="ECO:0000256" key="3">
    <source>
        <dbReference type="ARBA" id="ARBA00022705"/>
    </source>
</evidence>
<feature type="domain" description="Peptidase S24/S26A/S26B/S26C" evidence="14">
    <location>
        <begin position="80"/>
        <end position="203"/>
    </location>
</feature>
<dbReference type="InterPro" id="IPR006197">
    <property type="entry name" value="Peptidase_S24_LexA"/>
</dbReference>
<dbReference type="Pfam" id="PF01726">
    <property type="entry name" value="LexA_DNA_bind"/>
    <property type="match status" value="1"/>
</dbReference>
<proteinExistence type="inferred from homology"/>
<evidence type="ECO:0000259" key="14">
    <source>
        <dbReference type="Pfam" id="PF00717"/>
    </source>
</evidence>
<evidence type="ECO:0000256" key="8">
    <source>
        <dbReference type="ARBA" id="ARBA00023125"/>
    </source>
</evidence>
<keyword evidence="7 12" id="KW-0805">Transcription regulation</keyword>
<evidence type="ECO:0000256" key="1">
    <source>
        <dbReference type="ARBA" id="ARBA00007484"/>
    </source>
</evidence>
<evidence type="ECO:0000256" key="7">
    <source>
        <dbReference type="ARBA" id="ARBA00023015"/>
    </source>
</evidence>
<comment type="function">
    <text evidence="12">Represses a number of genes involved in the response to DNA damage (SOS response), including recA and lexA. In the presence of single-stranded DNA, RecA interacts with LexA causing an autocatalytic cleavage which disrupts the DNA-binding part of LexA, leading to derepression of the SOS regulon and eventually DNA repair.</text>
</comment>
<evidence type="ECO:0000256" key="9">
    <source>
        <dbReference type="ARBA" id="ARBA00023163"/>
    </source>
</evidence>
<feature type="DNA-binding region" description="H-T-H motif" evidence="12">
    <location>
        <begin position="28"/>
        <end position="48"/>
    </location>
</feature>
<keyword evidence="3 12" id="KW-0235">DNA replication</keyword>
<keyword evidence="9 12" id="KW-0804">Transcription</keyword>
<keyword evidence="10 12" id="KW-0234">DNA repair</keyword>
<dbReference type="Gene3D" id="2.10.109.10">
    <property type="entry name" value="Umud Fragment, subunit A"/>
    <property type="match status" value="1"/>
</dbReference>
<accession>A0ABZ2J2D4</accession>
<evidence type="ECO:0000256" key="4">
    <source>
        <dbReference type="ARBA" id="ARBA00022763"/>
    </source>
</evidence>
<dbReference type="EC" id="3.4.21.88" evidence="12"/>
<organism evidence="16 17">
    <name type="scientific">Candidatus Dehalogenimonas loeffleri</name>
    <dbReference type="NCBI Taxonomy" id="3127115"/>
    <lineage>
        <taxon>Bacteria</taxon>
        <taxon>Bacillati</taxon>
        <taxon>Chloroflexota</taxon>
        <taxon>Dehalococcoidia</taxon>
        <taxon>Dehalococcoidales</taxon>
        <taxon>Dehalococcoidaceae</taxon>
        <taxon>Dehalogenimonas</taxon>
    </lineage>
</organism>
<dbReference type="HAMAP" id="MF_00015">
    <property type="entry name" value="LexA"/>
    <property type="match status" value="1"/>
</dbReference>
<dbReference type="InterPro" id="IPR006200">
    <property type="entry name" value="LexA"/>
</dbReference>
<evidence type="ECO:0000313" key="17">
    <source>
        <dbReference type="Proteomes" id="UP001375370"/>
    </source>
</evidence>
<dbReference type="PANTHER" id="PTHR33516:SF2">
    <property type="entry name" value="LEXA REPRESSOR-RELATED"/>
    <property type="match status" value="1"/>
</dbReference>
<dbReference type="CDD" id="cd06529">
    <property type="entry name" value="S24_LexA-like"/>
    <property type="match status" value="1"/>
</dbReference>
<evidence type="ECO:0000256" key="2">
    <source>
        <dbReference type="ARBA" id="ARBA00022491"/>
    </source>
</evidence>
<keyword evidence="6 12" id="KW-0068">Autocatalytic cleavage</keyword>
<dbReference type="SUPFAM" id="SSF46785">
    <property type="entry name" value="Winged helix' DNA-binding domain"/>
    <property type="match status" value="1"/>
</dbReference>
<keyword evidence="4 12" id="KW-0227">DNA damage</keyword>
<keyword evidence="8 12" id="KW-0238">DNA-binding</keyword>
<evidence type="ECO:0000256" key="12">
    <source>
        <dbReference type="HAMAP-Rule" id="MF_00015"/>
    </source>
</evidence>
<dbReference type="RefSeq" id="WP_338737098.1">
    <property type="nucleotide sequence ID" value="NZ_CP146612.1"/>
</dbReference>
<dbReference type="InterPro" id="IPR050077">
    <property type="entry name" value="LexA_repressor"/>
</dbReference>
<dbReference type="SUPFAM" id="SSF51306">
    <property type="entry name" value="LexA/Signal peptidase"/>
    <property type="match status" value="1"/>
</dbReference>
<feature type="site" description="Cleavage; by autolysis" evidence="12">
    <location>
        <begin position="87"/>
        <end position="88"/>
    </location>
</feature>
<dbReference type="EMBL" id="CP146612">
    <property type="protein sequence ID" value="WWX24966.1"/>
    <property type="molecule type" value="Genomic_DNA"/>
</dbReference>
<evidence type="ECO:0000259" key="15">
    <source>
        <dbReference type="Pfam" id="PF01726"/>
    </source>
</evidence>
<comment type="similarity">
    <text evidence="1 12 13">Belongs to the peptidase S24 family.</text>
</comment>
<evidence type="ECO:0000256" key="10">
    <source>
        <dbReference type="ARBA" id="ARBA00023204"/>
    </source>
</evidence>
<dbReference type="InterPro" id="IPR006199">
    <property type="entry name" value="LexA_DNA-bd_dom"/>
</dbReference>
<dbReference type="InterPro" id="IPR015927">
    <property type="entry name" value="Peptidase_S24_S26A/B/C"/>
</dbReference>
<dbReference type="PRINTS" id="PR00726">
    <property type="entry name" value="LEXASERPTASE"/>
</dbReference>
<dbReference type="GO" id="GO:0004252">
    <property type="term" value="F:serine-type endopeptidase activity"/>
    <property type="evidence" value="ECO:0007669"/>
    <property type="project" value="UniProtKB-EC"/>
</dbReference>
<protein>
    <recommendedName>
        <fullName evidence="12">LexA repressor</fullName>
        <ecNumber evidence="12">3.4.21.88</ecNumber>
    </recommendedName>
</protein>
<name>A0ABZ2J2D4_9CHLR</name>
<feature type="domain" description="LexA repressor DNA-binding" evidence="15">
    <location>
        <begin position="1"/>
        <end position="64"/>
    </location>
</feature>
<evidence type="ECO:0000313" key="16">
    <source>
        <dbReference type="EMBL" id="WWX24966.1"/>
    </source>
</evidence>
<dbReference type="InterPro" id="IPR039418">
    <property type="entry name" value="LexA-like"/>
</dbReference>